<name>A0ABY9JVN0_9BACI</name>
<evidence type="ECO:0000256" key="1">
    <source>
        <dbReference type="SAM" id="Coils"/>
    </source>
</evidence>
<dbReference type="EMBL" id="CP129013">
    <property type="protein sequence ID" value="WLR43459.1"/>
    <property type="molecule type" value="Genomic_DNA"/>
</dbReference>
<dbReference type="RefSeq" id="WP_226538249.1">
    <property type="nucleotide sequence ID" value="NZ_CP129013.1"/>
</dbReference>
<gene>
    <name evidence="2" type="ORF">LC087_04615</name>
</gene>
<keyword evidence="1" id="KW-0175">Coiled coil</keyword>
<evidence type="ECO:0008006" key="4">
    <source>
        <dbReference type="Google" id="ProtNLM"/>
    </source>
</evidence>
<dbReference type="SUPFAM" id="SSF81301">
    <property type="entry name" value="Nucleotidyltransferase"/>
    <property type="match status" value="1"/>
</dbReference>
<dbReference type="InterPro" id="IPR043519">
    <property type="entry name" value="NT_sf"/>
</dbReference>
<accession>A0ABY9JVN0</accession>
<dbReference type="PANTHER" id="PTHR41773">
    <property type="entry name" value="GTP PYROPHOSPHATASE-RELATED"/>
    <property type="match status" value="1"/>
</dbReference>
<reference evidence="2 3" key="1">
    <citation type="submission" date="2023-06" db="EMBL/GenBank/DDBJ databases">
        <title>Five Gram-positive bacteria isolated from mangrove sediments in Shenzhen, Guangdong, China.</title>
        <authorList>
            <person name="Yu S."/>
            <person name="Zheng W."/>
            <person name="Huang Y."/>
        </authorList>
    </citation>
    <scope>NUCLEOTIDE SEQUENCE [LARGE SCALE GENOMIC DNA]</scope>
    <source>
        <strain evidence="2 3">SaN35-3</strain>
    </source>
</reference>
<sequence length="326" mass="38229">MDLQQYLKASQINMSDEVLADIKVNWNELSKICDDYMDKRGDLYAAGHLLTEKLKAAPCANIVHFRTVNSSTLLDKVVQKVKKKQEVINKENYLSKMTDLIEIKMLHLYKQDWKKINQFIKGEINKDVTAIAYINKENGLKSLYESEECEIKHHPNGYQFVQYQIEIKPFNHIYTANVQVRTLFEEAWSQVDLDFNYPVQVNNRLANSYIKYINRLAEIADEMSSSLNYLRTEFDGFAERQEAKQKEKEANVLLLKEKINKLEIETNKKNEMSELVDYINQEQTEYNDDFKLISNSFSTTSLDEIYKNMYKGSRNNIPTPPQSIRK</sequence>
<evidence type="ECO:0000313" key="3">
    <source>
        <dbReference type="Proteomes" id="UP001197974"/>
    </source>
</evidence>
<organism evidence="2 3">
    <name type="scientific">Bacillus carboniphilus</name>
    <dbReference type="NCBI Taxonomy" id="86663"/>
    <lineage>
        <taxon>Bacteria</taxon>
        <taxon>Bacillati</taxon>
        <taxon>Bacillota</taxon>
        <taxon>Bacilli</taxon>
        <taxon>Bacillales</taxon>
        <taxon>Bacillaceae</taxon>
        <taxon>Bacillus</taxon>
    </lineage>
</organism>
<keyword evidence="3" id="KW-1185">Reference proteome</keyword>
<dbReference type="Gene3D" id="3.30.460.10">
    <property type="entry name" value="Beta Polymerase, domain 2"/>
    <property type="match status" value="1"/>
</dbReference>
<dbReference type="Proteomes" id="UP001197974">
    <property type="component" value="Chromosome"/>
</dbReference>
<dbReference type="PANTHER" id="PTHR41773:SF1">
    <property type="entry name" value="RELA_SPOT DOMAIN-CONTAINING PROTEIN"/>
    <property type="match status" value="1"/>
</dbReference>
<proteinExistence type="predicted"/>
<protein>
    <recommendedName>
        <fullName evidence="4">RelA/SpoT domain-containing protein</fullName>
    </recommendedName>
</protein>
<evidence type="ECO:0000313" key="2">
    <source>
        <dbReference type="EMBL" id="WLR43459.1"/>
    </source>
</evidence>
<feature type="coiled-coil region" evidence="1">
    <location>
        <begin position="238"/>
        <end position="275"/>
    </location>
</feature>